<accession>A0A841JIM8</accession>
<gene>
    <name evidence="3" type="ORF">HDF22_004281</name>
</gene>
<evidence type="ECO:0000259" key="2">
    <source>
        <dbReference type="Pfam" id="PF19404"/>
    </source>
</evidence>
<sequence length="1445" mass="158398">MKYILLTLLLFIVCCQSVLFAQSGTPSISEYKSFDKIPSPDAASLGKYGQIPVSLYTGQANIQIPLYTIHEKGINIPIGLIYNATGNKVNQNAGWTGLGWTLPVGAITRKKSGEADDCYGGTLTSDGGDVRFRTGYYLRTLFNQYHQNDRYVPPGFHLPNIDLGITDWATTGNVDNGNYLAWQVDRDPDEFTFNFNGISGSFFLDGTNKWQVKSDENTHFTVESEFSSLTSGGIPFFSKFKITDASGNVYVFGGDETAIEHSWPESLKVDPNSAPSWISLNSADDDHSVANANNYLHAAMSWFLKEIILPNGQKIEFNYEKKGRFVTQNLLYGSVNPSNINPTDEYSKTYGDITYLKNIVTENQNISFTSSLANDLSDAFSSTGTPEKTTKYKLDLISIYKQGATIPTKTINLNYIENANERLKLNRVTIDNNQIYNLTYNPSLLPSSYISAQTDHWGYFNNGSQVNLFLSQYKSTPPNSLLTTWSNSKTPNGTYAQAEILTSIEYPTKGKSSFYYEGNDYSKVATQYPFGIDNTTGFGGGVRISKIVNEPLNGPVETKEYFYVNDYLNNDLTSSGVLDSYTYYGGNYNSNLNWFNFQNISLTGTGQSVRYSTVTEKHDGGFTVYKYSNYDNGYQDSPAVTQSGTLGFDRNLNQFNSLELERGKLLLQTDYNSLKQSVHTIQNLLNDAPDRFNKAIRAIGVGLTGGAVLPTYLYTNHAAYLHYYYTPYIKKTVETFMYSNNVSTTTEYVYDSSYNLLKQVKLTDSKGNQVSTYFNYPFDVAGANYIKYLSITTTPIAFLKAKHMIGMPVEQISTIKRNDVENITAIKLNTFKGISFQSLDNTTIASVIPNTLYLDKTRPILKSNYNNYAVTDINETEQDIIDAVMEPRITYSKYDAKANLAEIDNVRGNINKVQSNTSQIWGYNFQYVIAQITNASVNDVFHQNFEETEGNSSLNDAHTGHKSKTGGYSTTLTGLDAGSYILSYWTKSGSLWVYQESIVNVTGTSYPIGLSGQIDDVRFYPVAAQMITYTYDPLIGITSMTDAKGMTTTYEYDSFQRLMNVKDKDGNIVKNYSYNYSSSGNGQSTVYKSAATSITLPPVCQAGYTAGPAVTYTVSSGTYTSTISQADADSKAQADLNANGQAYANANGTCTPLAIIYAKISVENTKQGGRFVNGDVMVRFYADAACTQPFSAKNMVVYYKQVQTAASDGAVRGTQNFTVTCTGVVATLSSQAITQALDPNFVVSDYYSYYLTAGAYQDANPGGGGPPPPPTIYKSAPTSVALAPVCQSGFTPGPAVTYALSSGAYTSSISQADADSKAQADLNANGQAYANAHGTCTPPSGTYARISVENIKQGGRFVTGNVVVRFYSDAAGTQPLSVSNIVVNYKRIQTKASTGAVQGTQNFTFTCNGNTVTLASGAPVQDLDPNFAVSSNYDYSLTAGVYQII</sequence>
<proteinExistence type="predicted"/>
<dbReference type="InterPro" id="IPR046020">
    <property type="entry name" value="DUF5977"/>
</dbReference>
<evidence type="ECO:0000256" key="1">
    <source>
        <dbReference type="SAM" id="SignalP"/>
    </source>
</evidence>
<name>A0A841JIM8_9SPHI</name>
<dbReference type="RefSeq" id="WP_183589043.1">
    <property type="nucleotide sequence ID" value="NZ_JACHCA010000013.1"/>
</dbReference>
<evidence type="ECO:0000313" key="3">
    <source>
        <dbReference type="EMBL" id="MBB6130142.1"/>
    </source>
</evidence>
<reference evidence="3 4" key="1">
    <citation type="submission" date="2020-08" db="EMBL/GenBank/DDBJ databases">
        <title>Genomic Encyclopedia of Type Strains, Phase IV (KMG-V): Genome sequencing to study the core and pangenomes of soil and plant-associated prokaryotes.</title>
        <authorList>
            <person name="Whitman W."/>
        </authorList>
    </citation>
    <scope>NUCLEOTIDE SEQUENCE [LARGE SCALE GENOMIC DNA]</scope>
    <source>
        <strain evidence="3 4">MP601</strain>
    </source>
</reference>
<feature type="domain" description="DUF5977" evidence="2">
    <location>
        <begin position="1087"/>
        <end position="1151"/>
    </location>
</feature>
<feature type="signal peptide" evidence="1">
    <location>
        <begin position="1"/>
        <end position="21"/>
    </location>
</feature>
<feature type="domain" description="DUF5977" evidence="2">
    <location>
        <begin position="1282"/>
        <end position="1337"/>
    </location>
</feature>
<dbReference type="Pfam" id="PF05593">
    <property type="entry name" value="RHS_repeat"/>
    <property type="match status" value="1"/>
</dbReference>
<comment type="caution">
    <text evidence="3">The sequence shown here is derived from an EMBL/GenBank/DDBJ whole genome shotgun (WGS) entry which is preliminary data.</text>
</comment>
<keyword evidence="1" id="KW-0732">Signal</keyword>
<dbReference type="Proteomes" id="UP000548326">
    <property type="component" value="Unassembled WGS sequence"/>
</dbReference>
<evidence type="ECO:0000313" key="4">
    <source>
        <dbReference type="Proteomes" id="UP000548326"/>
    </source>
</evidence>
<feature type="chain" id="PRO_5032953587" evidence="1">
    <location>
        <begin position="22"/>
        <end position="1445"/>
    </location>
</feature>
<dbReference type="InterPro" id="IPR031325">
    <property type="entry name" value="RHS_repeat"/>
</dbReference>
<dbReference type="Pfam" id="PF19404">
    <property type="entry name" value="DUF5977"/>
    <property type="match status" value="2"/>
</dbReference>
<dbReference type="EMBL" id="JACHCA010000013">
    <property type="protein sequence ID" value="MBB6130142.1"/>
    <property type="molecule type" value="Genomic_DNA"/>
</dbReference>
<protein>
    <submittedName>
        <fullName evidence="3">YD repeat-containing protein</fullName>
    </submittedName>
</protein>
<organism evidence="3 4">
    <name type="scientific">Mucilaginibacter lappiensis</name>
    <dbReference type="NCBI Taxonomy" id="354630"/>
    <lineage>
        <taxon>Bacteria</taxon>
        <taxon>Pseudomonadati</taxon>
        <taxon>Bacteroidota</taxon>
        <taxon>Sphingobacteriia</taxon>
        <taxon>Sphingobacteriales</taxon>
        <taxon>Sphingobacteriaceae</taxon>
        <taxon>Mucilaginibacter</taxon>
    </lineage>
</organism>